<feature type="binding site" evidence="4">
    <location>
        <position position="98"/>
    </location>
    <ligand>
        <name>D-ribulose 5-phosphate</name>
        <dbReference type="ChEBI" id="CHEBI:58121"/>
    </ligand>
</feature>
<dbReference type="PIRSF" id="PIRSF005384">
    <property type="entry name" value="RpiB_LacA_B"/>
    <property type="match status" value="1"/>
</dbReference>
<evidence type="ECO:0000256" key="2">
    <source>
        <dbReference type="ARBA" id="ARBA00023235"/>
    </source>
</evidence>
<dbReference type="KEGG" id="ifn:GM661_01265"/>
<name>A0A8A7KCU3_9FIRM</name>
<dbReference type="InterPro" id="IPR051812">
    <property type="entry name" value="SPI_LacAB/RpiB"/>
</dbReference>
<dbReference type="SUPFAM" id="SSF89623">
    <property type="entry name" value="Ribose/Galactose isomerase RpiB/AlsB"/>
    <property type="match status" value="1"/>
</dbReference>
<dbReference type="Pfam" id="PF02502">
    <property type="entry name" value="LacAB_rpiB"/>
    <property type="match status" value="1"/>
</dbReference>
<feature type="binding site" evidence="4">
    <location>
        <position position="131"/>
    </location>
    <ligand>
        <name>D-ribulose 5-phosphate</name>
        <dbReference type="ChEBI" id="CHEBI:58121"/>
    </ligand>
</feature>
<feature type="binding site" evidence="4">
    <location>
        <position position="135"/>
    </location>
    <ligand>
        <name>D-ribulose 5-phosphate</name>
        <dbReference type="ChEBI" id="CHEBI:58121"/>
    </ligand>
</feature>
<dbReference type="EC" id="5.3.1.6" evidence="5"/>
<dbReference type="NCBIfam" id="TIGR00689">
    <property type="entry name" value="rpiB_lacA_lacB"/>
    <property type="match status" value="1"/>
</dbReference>
<dbReference type="RefSeq" id="WP_125987405.1">
    <property type="nucleotide sequence ID" value="NZ_CP046640.1"/>
</dbReference>
<dbReference type="PANTHER" id="PTHR43732">
    <property type="entry name" value="RIBOSE 5-PHOSPHATE ISOMERASE-RELATED"/>
    <property type="match status" value="1"/>
</dbReference>
<feature type="active site" description="Proton acceptor" evidence="3">
    <location>
        <position position="64"/>
    </location>
</feature>
<dbReference type="EMBL" id="CP046640">
    <property type="protein sequence ID" value="QTL96697.1"/>
    <property type="molecule type" value="Genomic_DNA"/>
</dbReference>
<evidence type="ECO:0000313" key="5">
    <source>
        <dbReference type="EMBL" id="QTL96697.1"/>
    </source>
</evidence>
<dbReference type="GO" id="GO:0005975">
    <property type="term" value="P:carbohydrate metabolic process"/>
    <property type="evidence" value="ECO:0007669"/>
    <property type="project" value="InterPro"/>
</dbReference>
<dbReference type="NCBIfam" id="NF004051">
    <property type="entry name" value="PRK05571.1"/>
    <property type="match status" value="1"/>
</dbReference>
<dbReference type="InterPro" id="IPR036569">
    <property type="entry name" value="RpiB_LacA_LacB_sf"/>
</dbReference>
<evidence type="ECO:0000256" key="3">
    <source>
        <dbReference type="PIRSR" id="PIRSR005384-1"/>
    </source>
</evidence>
<feature type="binding site" evidence="4">
    <location>
        <begin position="7"/>
        <end position="8"/>
    </location>
    <ligand>
        <name>D-ribulose 5-phosphate</name>
        <dbReference type="ChEBI" id="CHEBI:58121"/>
    </ligand>
</feature>
<accession>A0A8A7KCU3</accession>
<evidence type="ECO:0000313" key="6">
    <source>
        <dbReference type="Proteomes" id="UP000665020"/>
    </source>
</evidence>
<dbReference type="Proteomes" id="UP000665020">
    <property type="component" value="Chromosome"/>
</dbReference>
<dbReference type="InterPro" id="IPR003500">
    <property type="entry name" value="RpiB_LacA_LacB"/>
</dbReference>
<feature type="binding site" evidence="4">
    <location>
        <begin position="65"/>
        <end position="69"/>
    </location>
    <ligand>
        <name>D-ribulose 5-phosphate</name>
        <dbReference type="ChEBI" id="CHEBI:58121"/>
    </ligand>
</feature>
<feature type="binding site" evidence="4">
    <location>
        <position position="108"/>
    </location>
    <ligand>
        <name>D-ribulose 5-phosphate</name>
        <dbReference type="ChEBI" id="CHEBI:58121"/>
    </ligand>
</feature>
<keyword evidence="2 5" id="KW-0413">Isomerase</keyword>
<feature type="active site" description="Proton donor" evidence="3">
    <location>
        <position position="97"/>
    </location>
</feature>
<reference evidence="5" key="1">
    <citation type="submission" date="2019-12" db="EMBL/GenBank/DDBJ databases">
        <authorList>
            <person name="zhang j."/>
            <person name="sun C.M."/>
        </authorList>
    </citation>
    <scope>NUCLEOTIDE SEQUENCE</scope>
    <source>
        <strain evidence="5">NS-1</strain>
    </source>
</reference>
<organism evidence="5 6">
    <name type="scientific">Iocasia fonsfrigidae</name>
    <dbReference type="NCBI Taxonomy" id="2682810"/>
    <lineage>
        <taxon>Bacteria</taxon>
        <taxon>Bacillati</taxon>
        <taxon>Bacillota</taxon>
        <taxon>Clostridia</taxon>
        <taxon>Halanaerobiales</taxon>
        <taxon>Halanaerobiaceae</taxon>
        <taxon>Iocasia</taxon>
    </lineage>
</organism>
<proteinExistence type="inferred from homology"/>
<dbReference type="GO" id="GO:0004751">
    <property type="term" value="F:ribose-5-phosphate isomerase activity"/>
    <property type="evidence" value="ECO:0007669"/>
    <property type="project" value="UniProtKB-EC"/>
</dbReference>
<dbReference type="NCBIfam" id="TIGR01120">
    <property type="entry name" value="rpiB"/>
    <property type="match status" value="1"/>
</dbReference>
<evidence type="ECO:0000256" key="4">
    <source>
        <dbReference type="PIRSR" id="PIRSR005384-2"/>
    </source>
</evidence>
<dbReference type="PANTHER" id="PTHR43732:SF1">
    <property type="entry name" value="RIBOSE 5-PHOSPHATE ISOMERASE"/>
    <property type="match status" value="1"/>
</dbReference>
<dbReference type="AlphaFoldDB" id="A0A8A7KCU3"/>
<protein>
    <submittedName>
        <fullName evidence="5">Ribose 5-phosphate isomerase B</fullName>
        <ecNumber evidence="5">5.3.1.6</ecNumber>
    </submittedName>
</protein>
<comment type="similarity">
    <text evidence="1">Belongs to the LacAB/RpiB family.</text>
</comment>
<dbReference type="InterPro" id="IPR004785">
    <property type="entry name" value="RpiB"/>
</dbReference>
<sequence length="146" mass="16045">MIAIGSDHAAFEFKNKIKKYLAGKGIECKDYGCDDTNRTDYPIYGEAVARAVTKGECERGIVCCGTGVGISLAANKVKGIRAVVCSEVYTAKLSRAHNNTNILSLGSRVVTIERAKMIIDAWLNTEYEGGRHEKRIKMISKIEDKN</sequence>
<dbReference type="Gene3D" id="3.40.1400.10">
    <property type="entry name" value="Sugar-phosphate isomerase, RpiB/LacA/LacB"/>
    <property type="match status" value="1"/>
</dbReference>
<gene>
    <name evidence="5" type="primary">rpiB</name>
    <name evidence="5" type="ORF">GM661_01265</name>
</gene>
<evidence type="ECO:0000256" key="1">
    <source>
        <dbReference type="ARBA" id="ARBA00008754"/>
    </source>
</evidence>
<keyword evidence="6" id="KW-1185">Reference proteome</keyword>